<keyword evidence="4 5" id="KW-0732">Signal</keyword>
<feature type="chain" id="PRO_5041148480" evidence="5">
    <location>
        <begin position="21"/>
        <end position="534"/>
    </location>
</feature>
<protein>
    <submittedName>
        <fullName evidence="7">Peptide ABC transporter substrate-binding protein</fullName>
    </submittedName>
</protein>
<dbReference type="Pfam" id="PF00496">
    <property type="entry name" value="SBP_bac_5"/>
    <property type="match status" value="1"/>
</dbReference>
<evidence type="ECO:0000256" key="4">
    <source>
        <dbReference type="ARBA" id="ARBA00022729"/>
    </source>
</evidence>
<evidence type="ECO:0000256" key="5">
    <source>
        <dbReference type="SAM" id="SignalP"/>
    </source>
</evidence>
<evidence type="ECO:0000256" key="3">
    <source>
        <dbReference type="ARBA" id="ARBA00022448"/>
    </source>
</evidence>
<dbReference type="GO" id="GO:0030288">
    <property type="term" value="C:outer membrane-bounded periplasmic space"/>
    <property type="evidence" value="ECO:0007669"/>
    <property type="project" value="TreeGrafter"/>
</dbReference>
<dbReference type="PIRSF" id="PIRSF002741">
    <property type="entry name" value="MppA"/>
    <property type="match status" value="1"/>
</dbReference>
<feature type="domain" description="Solute-binding protein family 5" evidence="6">
    <location>
        <begin position="77"/>
        <end position="449"/>
    </location>
</feature>
<comment type="caution">
    <text evidence="7">The sequence shown here is derived from an EMBL/GenBank/DDBJ whole genome shotgun (WGS) entry which is preliminary data.</text>
</comment>
<dbReference type="Proteomes" id="UP000664658">
    <property type="component" value="Unassembled WGS sequence"/>
</dbReference>
<feature type="signal peptide" evidence="5">
    <location>
        <begin position="1"/>
        <end position="20"/>
    </location>
</feature>
<dbReference type="CDD" id="cd08504">
    <property type="entry name" value="PBP2_OppA"/>
    <property type="match status" value="1"/>
</dbReference>
<dbReference type="KEGG" id="pshi:SAMEA2665130_2549"/>
<proteinExistence type="inferred from homology"/>
<dbReference type="GO" id="GO:0043190">
    <property type="term" value="C:ATP-binding cassette (ABC) transporter complex"/>
    <property type="evidence" value="ECO:0007669"/>
    <property type="project" value="InterPro"/>
</dbReference>
<accession>A0A8E0SX22</accession>
<dbReference type="GO" id="GO:1904680">
    <property type="term" value="F:peptide transmembrane transporter activity"/>
    <property type="evidence" value="ECO:0007669"/>
    <property type="project" value="TreeGrafter"/>
</dbReference>
<dbReference type="SUPFAM" id="SSF53850">
    <property type="entry name" value="Periplasmic binding protein-like II"/>
    <property type="match status" value="1"/>
</dbReference>
<evidence type="ECO:0000313" key="7">
    <source>
        <dbReference type="EMBL" id="MBO1108671.1"/>
    </source>
</evidence>
<evidence type="ECO:0000259" key="6">
    <source>
        <dbReference type="Pfam" id="PF00496"/>
    </source>
</evidence>
<dbReference type="InterPro" id="IPR039424">
    <property type="entry name" value="SBP_5"/>
</dbReference>
<dbReference type="PANTHER" id="PTHR30290">
    <property type="entry name" value="PERIPLASMIC BINDING COMPONENT OF ABC TRANSPORTER"/>
    <property type="match status" value="1"/>
</dbReference>
<dbReference type="GeneID" id="69704318"/>
<comment type="subcellular location">
    <subcellularLocation>
        <location evidence="1">Cell envelope</location>
    </subcellularLocation>
</comment>
<evidence type="ECO:0000256" key="2">
    <source>
        <dbReference type="ARBA" id="ARBA00005695"/>
    </source>
</evidence>
<sequence length="534" mass="59452">MQGKSGWGWGLLALSLCTQAAEVPLGMPLASEQVLVRANGQDPQQLDPNTVDADFATQAVLSDLFEGLVQEDDNGTIIPAQAERWEASADGKSITFWLRDAARWSDGQPVLAQDFVLGWQRAVNPKLRISNRNYLAEAGVANAELIGKGKLNPEKLGVSALEPKVLQVTFDKPMPFFMSMLSLPSFMPAPSHLVQQGIAYPAGPLVSNGAFMLEEWTVGKQLQLMKNAHYWDNAHTVLAKVVYLPQRFAQSDIPRIEQGNLHMTDNVPGSQYRRIQNSVPESLRAFNLLGLYQFSLNNRRPPLVDNNIRQALSMAVNRELITDTLSGQLVKPAYTVIPDNVPQYLPVTAEFASEPLRMRQDQARKLLEAAGFSAEKPLQIALSYRDDDEQERLANTVASMWKVIGVKVEMNRLTDPAFRASRYTNHYDVVGTYIYGDYNEPSALLNDFRCYNPSNLSGYCNKEFDLILDQAQSADADQRGVLYRRAEELLLKSTPLVPVFHDTKTRLVSATLQGLPQISPRGIVLSKNLYLTEG</sequence>
<organism evidence="7 8">
    <name type="scientific">Plesiomonas shigelloides</name>
    <name type="common">Aeromonas shigelloides</name>
    <dbReference type="NCBI Taxonomy" id="703"/>
    <lineage>
        <taxon>Bacteria</taxon>
        <taxon>Pseudomonadati</taxon>
        <taxon>Pseudomonadota</taxon>
        <taxon>Gammaproteobacteria</taxon>
        <taxon>Enterobacterales</taxon>
        <taxon>Enterobacteriaceae</taxon>
        <taxon>Plesiomonas</taxon>
    </lineage>
</organism>
<dbReference type="Gene3D" id="3.90.76.10">
    <property type="entry name" value="Dipeptide-binding Protein, Domain 1"/>
    <property type="match status" value="1"/>
</dbReference>
<gene>
    <name evidence="7" type="ORF">J2R62_10635</name>
</gene>
<dbReference type="Gene3D" id="3.40.190.10">
    <property type="entry name" value="Periplasmic binding protein-like II"/>
    <property type="match status" value="1"/>
</dbReference>
<dbReference type="FunFam" id="3.90.76.10:FF:000001">
    <property type="entry name" value="Oligopeptide ABC transporter substrate-binding protein"/>
    <property type="match status" value="1"/>
</dbReference>
<dbReference type="PANTHER" id="PTHR30290:SF10">
    <property type="entry name" value="PERIPLASMIC OLIGOPEPTIDE-BINDING PROTEIN-RELATED"/>
    <property type="match status" value="1"/>
</dbReference>
<keyword evidence="3" id="KW-0813">Transport</keyword>
<dbReference type="AlphaFoldDB" id="A0A8E0SX22"/>
<dbReference type="GO" id="GO:0015833">
    <property type="term" value="P:peptide transport"/>
    <property type="evidence" value="ECO:0007669"/>
    <property type="project" value="TreeGrafter"/>
</dbReference>
<evidence type="ECO:0000313" key="8">
    <source>
        <dbReference type="Proteomes" id="UP000664658"/>
    </source>
</evidence>
<dbReference type="EMBL" id="JAFNAA010000010">
    <property type="protein sequence ID" value="MBO1108671.1"/>
    <property type="molecule type" value="Genomic_DNA"/>
</dbReference>
<name>A0A8E0SX22_PLESH</name>
<dbReference type="RefSeq" id="WP_010864584.1">
    <property type="nucleotide sequence ID" value="NZ_CP062196.1"/>
</dbReference>
<comment type="similarity">
    <text evidence="2">Belongs to the bacterial solute-binding protein 5 family.</text>
</comment>
<evidence type="ECO:0000256" key="1">
    <source>
        <dbReference type="ARBA" id="ARBA00004196"/>
    </source>
</evidence>
<dbReference type="Gene3D" id="3.10.105.10">
    <property type="entry name" value="Dipeptide-binding Protein, Domain 3"/>
    <property type="match status" value="1"/>
</dbReference>
<reference evidence="7" key="1">
    <citation type="submission" date="2021-03" db="EMBL/GenBank/DDBJ databases">
        <title>Plesiomonas shigelloides zfcc0051, isolated from zebrafish feces.</title>
        <authorList>
            <person name="Vanderhoek Z."/>
            <person name="Gaulke C."/>
        </authorList>
    </citation>
    <scope>NUCLEOTIDE SEQUENCE</scope>
    <source>
        <strain evidence="7">Zfcc0051</strain>
    </source>
</reference>
<dbReference type="InterPro" id="IPR030678">
    <property type="entry name" value="Peptide/Ni-bd"/>
</dbReference>
<dbReference type="InterPro" id="IPR000914">
    <property type="entry name" value="SBP_5_dom"/>
</dbReference>